<reference evidence="7" key="1">
    <citation type="submission" date="2021-01" db="EMBL/GenBank/DDBJ databases">
        <authorList>
            <consortium name="Genoscope - CEA"/>
            <person name="William W."/>
        </authorList>
    </citation>
    <scope>NUCLEOTIDE SEQUENCE</scope>
</reference>
<protein>
    <recommendedName>
        <fullName evidence="6">Protein kinase domain-containing protein</fullName>
    </recommendedName>
</protein>
<dbReference type="AlphaFoldDB" id="A0A8S1QXD1"/>
<dbReference type="PANTHER" id="PTHR24345">
    <property type="entry name" value="SERINE/THREONINE-PROTEIN KINASE PLK"/>
    <property type="match status" value="1"/>
</dbReference>
<feature type="domain" description="Protein kinase" evidence="6">
    <location>
        <begin position="1"/>
        <end position="97"/>
    </location>
</feature>
<evidence type="ECO:0000256" key="3">
    <source>
        <dbReference type="ARBA" id="ARBA00022741"/>
    </source>
</evidence>
<accession>A0A8S1QXD1</accession>
<keyword evidence="4" id="KW-0418">Kinase</keyword>
<keyword evidence="3" id="KW-0547">Nucleotide-binding</keyword>
<dbReference type="GO" id="GO:0004674">
    <property type="term" value="F:protein serine/threonine kinase activity"/>
    <property type="evidence" value="ECO:0007669"/>
    <property type="project" value="UniProtKB-KW"/>
</dbReference>
<evidence type="ECO:0000313" key="8">
    <source>
        <dbReference type="Proteomes" id="UP000692954"/>
    </source>
</evidence>
<sequence length="195" mass="22280">MAPEIFQNQPYTEVGDVFSLGVVYYLLLTGKSPFRGHNQETIMRANKICEIEFSEYCFVNVSHKIIGLVKSMLQKNPKNRISLNEVIQMLRTQSQLIDYAYRTNSVDGSQMTKQAGIRSLYLLSQNSQDSLRAQKTQQNRLNVTDKFVVKASTFRPSLVNLDSSDDEDLEDNHLPGTVVEFLFVSMNIMNNIKFP</sequence>
<dbReference type="Proteomes" id="UP000692954">
    <property type="component" value="Unassembled WGS sequence"/>
</dbReference>
<dbReference type="EMBL" id="CAJJDN010000122">
    <property type="protein sequence ID" value="CAD8119695.1"/>
    <property type="molecule type" value="Genomic_DNA"/>
</dbReference>
<evidence type="ECO:0000256" key="2">
    <source>
        <dbReference type="ARBA" id="ARBA00022679"/>
    </source>
</evidence>
<evidence type="ECO:0000256" key="4">
    <source>
        <dbReference type="ARBA" id="ARBA00022777"/>
    </source>
</evidence>
<dbReference type="PANTHER" id="PTHR24345:SF0">
    <property type="entry name" value="CELL CYCLE SERINE_THREONINE-PROTEIN KINASE CDC5_MSD2"/>
    <property type="match status" value="1"/>
</dbReference>
<dbReference type="GO" id="GO:0005524">
    <property type="term" value="F:ATP binding"/>
    <property type="evidence" value="ECO:0007669"/>
    <property type="project" value="UniProtKB-KW"/>
</dbReference>
<dbReference type="OrthoDB" id="6070751at2759"/>
<evidence type="ECO:0000259" key="6">
    <source>
        <dbReference type="PROSITE" id="PS50011"/>
    </source>
</evidence>
<keyword evidence="1" id="KW-0723">Serine/threonine-protein kinase</keyword>
<dbReference type="Pfam" id="PF00069">
    <property type="entry name" value="Pkinase"/>
    <property type="match status" value="1"/>
</dbReference>
<dbReference type="PROSITE" id="PS50011">
    <property type="entry name" value="PROTEIN_KINASE_DOM"/>
    <property type="match status" value="1"/>
</dbReference>
<gene>
    <name evidence="7" type="ORF">PSON_ATCC_30995.1.T1220106</name>
</gene>
<name>A0A8S1QXD1_9CILI</name>
<comment type="caution">
    <text evidence="7">The sequence shown here is derived from an EMBL/GenBank/DDBJ whole genome shotgun (WGS) entry which is preliminary data.</text>
</comment>
<keyword evidence="5" id="KW-0067">ATP-binding</keyword>
<dbReference type="InterPro" id="IPR000719">
    <property type="entry name" value="Prot_kinase_dom"/>
</dbReference>
<keyword evidence="2" id="KW-0808">Transferase</keyword>
<keyword evidence="8" id="KW-1185">Reference proteome</keyword>
<evidence type="ECO:0000256" key="1">
    <source>
        <dbReference type="ARBA" id="ARBA00022527"/>
    </source>
</evidence>
<proteinExistence type="predicted"/>
<dbReference type="GO" id="GO:0005634">
    <property type="term" value="C:nucleus"/>
    <property type="evidence" value="ECO:0007669"/>
    <property type="project" value="TreeGrafter"/>
</dbReference>
<organism evidence="7 8">
    <name type="scientific">Paramecium sonneborni</name>
    <dbReference type="NCBI Taxonomy" id="65129"/>
    <lineage>
        <taxon>Eukaryota</taxon>
        <taxon>Sar</taxon>
        <taxon>Alveolata</taxon>
        <taxon>Ciliophora</taxon>
        <taxon>Intramacronucleata</taxon>
        <taxon>Oligohymenophorea</taxon>
        <taxon>Peniculida</taxon>
        <taxon>Parameciidae</taxon>
        <taxon>Paramecium</taxon>
    </lineage>
</organism>
<evidence type="ECO:0000256" key="5">
    <source>
        <dbReference type="ARBA" id="ARBA00022840"/>
    </source>
</evidence>
<evidence type="ECO:0000313" key="7">
    <source>
        <dbReference type="EMBL" id="CAD8119695.1"/>
    </source>
</evidence>